<dbReference type="Pfam" id="PF12833">
    <property type="entry name" value="HTH_18"/>
    <property type="match status" value="1"/>
</dbReference>
<evidence type="ECO:0000313" key="5">
    <source>
        <dbReference type="EMBL" id="TDP89902.1"/>
    </source>
</evidence>
<protein>
    <submittedName>
        <fullName evidence="5">AraC-like DNA-binding protein</fullName>
    </submittedName>
</protein>
<proteinExistence type="predicted"/>
<dbReference type="RefSeq" id="WP_133854183.1">
    <property type="nucleotide sequence ID" value="NZ_SNXZ01000011.1"/>
</dbReference>
<name>A0A4R6RSV8_LABRH</name>
<dbReference type="SUPFAM" id="SSF51182">
    <property type="entry name" value="RmlC-like cupins"/>
    <property type="match status" value="1"/>
</dbReference>
<evidence type="ECO:0000313" key="6">
    <source>
        <dbReference type="Proteomes" id="UP000295444"/>
    </source>
</evidence>
<sequence length="288" mass="31206">MTSRGAGIPYSEVIDLEQSPERTIVELPGLGALGGYRYLHAHAPRPPSRHRTLLVLAMPVRGAFSFDLDGDVHEVRPGRLIRIPPGRTYTTGLAAEPRGALIWLIARVLTGPDTTARALRLLAEPAGALIADAEQVSAPLQQALTLATAERDWIGDALLSHAVATGVLAAARAFTSGDRSPSWPHQRVARVLAWIEEHVDEPITAADLAAVAGLSTTRFYDAFRAATGTSPKDHLLRRKTELARDWLRRDPAVKVTTVAHALGFSTPQRFATVFRRYQGVSPSACREP</sequence>
<evidence type="ECO:0000256" key="3">
    <source>
        <dbReference type="ARBA" id="ARBA00023163"/>
    </source>
</evidence>
<dbReference type="EMBL" id="SNXZ01000011">
    <property type="protein sequence ID" value="TDP89902.1"/>
    <property type="molecule type" value="Genomic_DNA"/>
</dbReference>
<dbReference type="GO" id="GO:0043565">
    <property type="term" value="F:sequence-specific DNA binding"/>
    <property type="evidence" value="ECO:0007669"/>
    <property type="project" value="InterPro"/>
</dbReference>
<dbReference type="Proteomes" id="UP000295444">
    <property type="component" value="Unassembled WGS sequence"/>
</dbReference>
<keyword evidence="6" id="KW-1185">Reference proteome</keyword>
<keyword evidence="3" id="KW-0804">Transcription</keyword>
<dbReference type="GO" id="GO:0003700">
    <property type="term" value="F:DNA-binding transcription factor activity"/>
    <property type="evidence" value="ECO:0007669"/>
    <property type="project" value="InterPro"/>
</dbReference>
<keyword evidence="2 5" id="KW-0238">DNA-binding</keyword>
<organism evidence="5 6">
    <name type="scientific">Labedaea rhizosphaerae</name>
    <dbReference type="NCBI Taxonomy" id="598644"/>
    <lineage>
        <taxon>Bacteria</taxon>
        <taxon>Bacillati</taxon>
        <taxon>Actinomycetota</taxon>
        <taxon>Actinomycetes</taxon>
        <taxon>Pseudonocardiales</taxon>
        <taxon>Pseudonocardiaceae</taxon>
        <taxon>Labedaea</taxon>
    </lineage>
</organism>
<reference evidence="5 6" key="1">
    <citation type="submission" date="2019-03" db="EMBL/GenBank/DDBJ databases">
        <title>Genomic Encyclopedia of Type Strains, Phase IV (KMG-IV): sequencing the most valuable type-strain genomes for metagenomic binning, comparative biology and taxonomic classification.</title>
        <authorList>
            <person name="Goeker M."/>
        </authorList>
    </citation>
    <scope>NUCLEOTIDE SEQUENCE [LARGE SCALE GENOMIC DNA]</scope>
    <source>
        <strain evidence="5 6">DSM 45361</strain>
    </source>
</reference>
<dbReference type="InterPro" id="IPR050204">
    <property type="entry name" value="AraC_XylS_family_regulators"/>
</dbReference>
<dbReference type="AlphaFoldDB" id="A0A4R6RSV8"/>
<dbReference type="Gene3D" id="1.10.10.60">
    <property type="entry name" value="Homeodomain-like"/>
    <property type="match status" value="1"/>
</dbReference>
<evidence type="ECO:0000259" key="4">
    <source>
        <dbReference type="PROSITE" id="PS01124"/>
    </source>
</evidence>
<dbReference type="SUPFAM" id="SSF46689">
    <property type="entry name" value="Homeodomain-like"/>
    <property type="match status" value="2"/>
</dbReference>
<accession>A0A4R6RSV8</accession>
<evidence type="ECO:0000256" key="2">
    <source>
        <dbReference type="ARBA" id="ARBA00023125"/>
    </source>
</evidence>
<evidence type="ECO:0000256" key="1">
    <source>
        <dbReference type="ARBA" id="ARBA00023015"/>
    </source>
</evidence>
<dbReference type="OrthoDB" id="5464689at2"/>
<dbReference type="PANTHER" id="PTHR46796">
    <property type="entry name" value="HTH-TYPE TRANSCRIPTIONAL ACTIVATOR RHAS-RELATED"/>
    <property type="match status" value="1"/>
</dbReference>
<comment type="caution">
    <text evidence="5">The sequence shown here is derived from an EMBL/GenBank/DDBJ whole genome shotgun (WGS) entry which is preliminary data.</text>
</comment>
<dbReference type="InterPro" id="IPR011051">
    <property type="entry name" value="RmlC_Cupin_sf"/>
</dbReference>
<dbReference type="PROSITE" id="PS01124">
    <property type="entry name" value="HTH_ARAC_FAMILY_2"/>
    <property type="match status" value="1"/>
</dbReference>
<feature type="domain" description="HTH araC/xylS-type" evidence="4">
    <location>
        <begin position="189"/>
        <end position="288"/>
    </location>
</feature>
<dbReference type="SMART" id="SM00342">
    <property type="entry name" value="HTH_ARAC"/>
    <property type="match status" value="1"/>
</dbReference>
<dbReference type="InterPro" id="IPR009057">
    <property type="entry name" value="Homeodomain-like_sf"/>
</dbReference>
<gene>
    <name evidence="5" type="ORF">EV186_11127</name>
</gene>
<dbReference type="InterPro" id="IPR018060">
    <property type="entry name" value="HTH_AraC"/>
</dbReference>
<keyword evidence="1" id="KW-0805">Transcription regulation</keyword>